<evidence type="ECO:0000313" key="1">
    <source>
        <dbReference type="EMBL" id="KYO52330.1"/>
    </source>
</evidence>
<gene>
    <name evidence="1" type="ORF">AUP44_00855</name>
</gene>
<sequence>MTQPVTFDDIDSVLSTGSFTSNNDAVLALAIPQLNQFLATQFVSQISQDGLNPMQTLQSACAGASPSQLLVLDVTTGPSLIDFSSDGGSTVTLSTLMISGFLGILNWTQPRIEYLIDLAGSYGNITGTMPLSVVTGDVSGAGTVSINSATATSWTVDIDGMPAGSPACDALQAAVAAYYAANPYNYVLGQIEVPDDAAEWVTPTAFDFQVVTTDGQGAALVNPYLAINIITSTAGAAPQQVTGVELIPSGQTAALLIRSGLVVENEIVAALNANTGLTTLGCSFAATYQNGDGNAPWTVATTSGTGQTDAALSVDVDGYGLISCNSNDMSAPVAFPLAGVTQPLQVTPFPLTLSLKSNWGQYWGHTVRSGYDTLSGPESMTATLSQSYEISITGNSTITISASPTSIQLDPQDVTSDATTFDVGTAFANSITTVLQNLGNSATFTGVDTFCLDSLAFPAGGLIQLNQADLPCDLYATGQITPALAMTIGGVVVNPIDVTTLGPGQQATFGVSTATGTTTVYSVVPADAPATIDSAGVLTVDSTISQPSLIVVAAEQTVSGAAPIYGAALVSIQPQSAAYRINPGSVVVPAKGKASFTIVDDDGNLYAASSTLATTGSISYEGSTQTFTYTAGDDAGPVTLTALVGSGSSAVTISADWNIATVADPTVTASASEVQVGGSAVTITATVPETVTLNTLRWTLVDSTNTTVPPPGTLTPSSDDVMSATYTPPASFDDTVNQNINVIAWYMPSDVATGGPALGAGATYITLQPASGAS</sequence>
<reference evidence="1 2" key="1">
    <citation type="submission" date="2015-12" db="EMBL/GenBank/DDBJ databases">
        <title>Genome sequence of Tistrella mobilis MCCC 1A02139.</title>
        <authorList>
            <person name="Lu L."/>
            <person name="Lai Q."/>
            <person name="Shao Z."/>
            <person name="Qian P."/>
        </authorList>
    </citation>
    <scope>NUCLEOTIDE SEQUENCE [LARGE SCALE GENOMIC DNA]</scope>
    <source>
        <strain evidence="1 2">MCCC 1A02139</strain>
    </source>
</reference>
<accession>A0A162KWR6</accession>
<organism evidence="1 2">
    <name type="scientific">Tistrella mobilis</name>
    <dbReference type="NCBI Taxonomy" id="171437"/>
    <lineage>
        <taxon>Bacteria</taxon>
        <taxon>Pseudomonadati</taxon>
        <taxon>Pseudomonadota</taxon>
        <taxon>Alphaproteobacteria</taxon>
        <taxon>Geminicoccales</taxon>
        <taxon>Geminicoccaceae</taxon>
        <taxon>Tistrella</taxon>
    </lineage>
</organism>
<protein>
    <submittedName>
        <fullName evidence="1">Uncharacterized protein</fullName>
    </submittedName>
</protein>
<dbReference type="EMBL" id="LPZR01000157">
    <property type="protein sequence ID" value="KYO52330.1"/>
    <property type="molecule type" value="Genomic_DNA"/>
</dbReference>
<dbReference type="AlphaFoldDB" id="A0A162KWR6"/>
<proteinExistence type="predicted"/>
<name>A0A162KWR6_9PROT</name>
<dbReference type="GeneID" id="97239617"/>
<comment type="caution">
    <text evidence="1">The sequence shown here is derived from an EMBL/GenBank/DDBJ whole genome shotgun (WGS) entry which is preliminary data.</text>
</comment>
<dbReference type="RefSeq" id="WP_062764485.1">
    <property type="nucleotide sequence ID" value="NZ_CP121043.1"/>
</dbReference>
<dbReference type="Proteomes" id="UP000075787">
    <property type="component" value="Unassembled WGS sequence"/>
</dbReference>
<evidence type="ECO:0000313" key="2">
    <source>
        <dbReference type="Proteomes" id="UP000075787"/>
    </source>
</evidence>